<evidence type="ECO:0000313" key="2">
    <source>
        <dbReference type="EMBL" id="PDW04056.1"/>
    </source>
</evidence>
<dbReference type="GO" id="GO:0005975">
    <property type="term" value="P:carbohydrate metabolic process"/>
    <property type="evidence" value="ECO:0007669"/>
    <property type="project" value="InterPro"/>
</dbReference>
<dbReference type="GO" id="GO:0016810">
    <property type="term" value="F:hydrolase activity, acting on carbon-nitrogen (but not peptide) bonds"/>
    <property type="evidence" value="ECO:0007669"/>
    <property type="project" value="InterPro"/>
</dbReference>
<dbReference type="InterPro" id="IPR006311">
    <property type="entry name" value="TAT_signal"/>
</dbReference>
<evidence type="ECO:0000259" key="1">
    <source>
        <dbReference type="Pfam" id="PF01522"/>
    </source>
</evidence>
<sequence>MNSLSLSRRQFLSLTFATSIALTGCSAEPTPPPTYTAPRWPAGKRAAVAFTFDWETAMGGLVHSRSVGDPNVDEDYLVRAQRMREGVATTRAIFAPHGVRATYYATGYNFLMGNRERRRFMGDPTFTWATPEHGWLSERWATTPWFADDPFGTVESHPEWYFGDLVAPLLADGHEIQSHTFSHMHGGLADLTTWQQDLETWNSVAAERGVAPATSIAFPWSSSAGMSDNTWTLLEQAGITSVTRMSNQTQYSLWEHAANGLVLDPCCRWLPGREGRILAYPDFYLIPRHEELALEQLEQIIAVGGIIDLWAHTEEVVSAEQMATWQRIVTHVANDERLWVAPLGEITAWLQSVG</sequence>
<reference evidence="3" key="1">
    <citation type="submission" date="2017-08" db="EMBL/GenBank/DDBJ databases">
        <authorList>
            <person name="Grouzdev D.S."/>
            <person name="Gaisin V.A."/>
            <person name="Rysina M.S."/>
            <person name="Gorlenko V.M."/>
        </authorList>
    </citation>
    <scope>NUCLEOTIDE SEQUENCE [LARGE SCALE GENOMIC DNA]</scope>
    <source>
        <strain evidence="3">Kir15-3F</strain>
    </source>
</reference>
<dbReference type="PROSITE" id="PS51318">
    <property type="entry name" value="TAT"/>
    <property type="match status" value="1"/>
</dbReference>
<dbReference type="Gene3D" id="3.20.20.370">
    <property type="entry name" value="Glycoside hydrolase/deacetylase"/>
    <property type="match status" value="1"/>
</dbReference>
<dbReference type="EMBL" id="NQWI01000016">
    <property type="protein sequence ID" value="PDW04056.1"/>
    <property type="molecule type" value="Genomic_DNA"/>
</dbReference>
<organism evidence="2 3">
    <name type="scientific">Candidatus Viridilinea mediisalina</name>
    <dbReference type="NCBI Taxonomy" id="2024553"/>
    <lineage>
        <taxon>Bacteria</taxon>
        <taxon>Bacillati</taxon>
        <taxon>Chloroflexota</taxon>
        <taxon>Chloroflexia</taxon>
        <taxon>Chloroflexales</taxon>
        <taxon>Chloroflexineae</taxon>
        <taxon>Oscillochloridaceae</taxon>
        <taxon>Candidatus Viridilinea</taxon>
    </lineage>
</organism>
<dbReference type="SUPFAM" id="SSF88713">
    <property type="entry name" value="Glycoside hydrolase/deacetylase"/>
    <property type="match status" value="1"/>
</dbReference>
<protein>
    <recommendedName>
        <fullName evidence="1">NodB homology domain-containing protein</fullName>
    </recommendedName>
</protein>
<proteinExistence type="predicted"/>
<dbReference type="Pfam" id="PF01522">
    <property type="entry name" value="Polysacc_deac_1"/>
    <property type="match status" value="1"/>
</dbReference>
<dbReference type="AlphaFoldDB" id="A0A2A6RMB7"/>
<name>A0A2A6RMB7_9CHLR</name>
<dbReference type="InterPro" id="IPR002509">
    <property type="entry name" value="NODB_dom"/>
</dbReference>
<dbReference type="Proteomes" id="UP000220527">
    <property type="component" value="Unassembled WGS sequence"/>
</dbReference>
<evidence type="ECO:0000313" key="3">
    <source>
        <dbReference type="Proteomes" id="UP000220527"/>
    </source>
</evidence>
<comment type="caution">
    <text evidence="2">The sequence shown here is derived from an EMBL/GenBank/DDBJ whole genome shotgun (WGS) entry which is preliminary data.</text>
</comment>
<accession>A0A2A6RMB7</accession>
<feature type="domain" description="NodB homology" evidence="1">
    <location>
        <begin position="97"/>
        <end position="241"/>
    </location>
</feature>
<keyword evidence="3" id="KW-1185">Reference proteome</keyword>
<dbReference type="InterPro" id="IPR011330">
    <property type="entry name" value="Glyco_hydro/deAcase_b/a-brl"/>
</dbReference>
<gene>
    <name evidence="2" type="ORF">CJ255_05655</name>
</gene>
<dbReference type="RefSeq" id="WP_097643119.1">
    <property type="nucleotide sequence ID" value="NZ_NQWI01000016.1"/>
</dbReference>